<dbReference type="RefSeq" id="YP_009103387.1">
    <property type="nucleotide sequence ID" value="NC_025459.1"/>
</dbReference>
<gene>
    <name evidence="1" type="ORF">AH6C_053</name>
</gene>
<evidence type="ECO:0000313" key="2">
    <source>
        <dbReference type="Proteomes" id="UP000028666"/>
    </source>
</evidence>
<dbReference type="Proteomes" id="UP000028666">
    <property type="component" value="Segment"/>
</dbReference>
<accession>A0A076G5M8</accession>
<protein>
    <submittedName>
        <fullName evidence="1">Uncharacterized protein</fullName>
    </submittedName>
</protein>
<name>A0A076G5M8_9CAUD</name>
<organism evidence="1 2">
    <name type="scientific">Aeromonas phage pAh6-C</name>
    <dbReference type="NCBI Taxonomy" id="1505227"/>
    <lineage>
        <taxon>Viruses</taxon>
        <taxon>Duplodnaviria</taxon>
        <taxon>Heunggongvirae</taxon>
        <taxon>Uroviricota</taxon>
        <taxon>Caudoviricetes</taxon>
        <taxon>Chaseviridae</taxon>
        <taxon>Nefertitivirinae</taxon>
        <taxon>Pahsextavirus</taxon>
        <taxon>Pahsextavirus pAh6C</taxon>
    </lineage>
</organism>
<sequence length="140" mass="16232">MPYLPTHPRRGLRPGDEVIHVGEGITYRGIRGRVMSVRGSKVNGEVMIMWDHKMTAMKYSIHWCRRMLGVHVNSLRINYEDFNGQKYVSKYLHYAFHKDAVVRGFAITSHATMKHQVDTRERRKEAAAAQVDVMGDYQRA</sequence>
<dbReference type="GeneID" id="22112309"/>
<keyword evidence="2" id="KW-1185">Reference proteome</keyword>
<proteinExistence type="predicted"/>
<dbReference type="KEGG" id="vg:22112309"/>
<dbReference type="EMBL" id="KJ858521">
    <property type="protein sequence ID" value="AII26807.1"/>
    <property type="molecule type" value="Genomic_DNA"/>
</dbReference>
<reference evidence="1 2" key="1">
    <citation type="submission" date="2014-05" db="EMBL/GenBank/DDBJ databases">
        <title>Complete genome sequence of Aeromonas bacteriophage pAh6-C.</title>
        <authorList>
            <person name="Jun J.W."/>
            <person name="Park S.C."/>
        </authorList>
    </citation>
    <scope>NUCLEOTIDE SEQUENCE [LARGE SCALE GENOMIC DNA]</scope>
</reference>
<evidence type="ECO:0000313" key="1">
    <source>
        <dbReference type="EMBL" id="AII26807.1"/>
    </source>
</evidence>